<protein>
    <submittedName>
        <fullName evidence="2">Uncharacterized protein</fullName>
    </submittedName>
</protein>
<evidence type="ECO:0000313" key="3">
    <source>
        <dbReference type="Proteomes" id="UP001240984"/>
    </source>
</evidence>
<feature type="region of interest" description="Disordered" evidence="1">
    <location>
        <begin position="1"/>
        <end position="51"/>
    </location>
</feature>
<organism evidence="2 3">
    <name type="scientific">Catenuloplanes nepalensis</name>
    <dbReference type="NCBI Taxonomy" id="587533"/>
    <lineage>
        <taxon>Bacteria</taxon>
        <taxon>Bacillati</taxon>
        <taxon>Actinomycetota</taxon>
        <taxon>Actinomycetes</taxon>
        <taxon>Micromonosporales</taxon>
        <taxon>Micromonosporaceae</taxon>
        <taxon>Catenuloplanes</taxon>
    </lineage>
</organism>
<evidence type="ECO:0000313" key="2">
    <source>
        <dbReference type="EMBL" id="MDP9791589.1"/>
    </source>
</evidence>
<accession>A0ABT9MJI5</accession>
<gene>
    <name evidence="2" type="ORF">J2S43_000101</name>
</gene>
<reference evidence="2 3" key="1">
    <citation type="submission" date="2023-07" db="EMBL/GenBank/DDBJ databases">
        <title>Sequencing the genomes of 1000 actinobacteria strains.</title>
        <authorList>
            <person name="Klenk H.-P."/>
        </authorList>
    </citation>
    <scope>NUCLEOTIDE SEQUENCE [LARGE SCALE GENOMIC DNA]</scope>
    <source>
        <strain evidence="2 3">DSM 44710</strain>
    </source>
</reference>
<feature type="compositionally biased region" description="Basic and acidic residues" evidence="1">
    <location>
        <begin position="9"/>
        <end position="51"/>
    </location>
</feature>
<comment type="caution">
    <text evidence="2">The sequence shown here is derived from an EMBL/GenBank/DDBJ whole genome shotgun (WGS) entry which is preliminary data.</text>
</comment>
<dbReference type="RefSeq" id="WP_306826460.1">
    <property type="nucleotide sequence ID" value="NZ_JAUSRA010000001.1"/>
</dbReference>
<proteinExistence type="predicted"/>
<dbReference type="EMBL" id="JAUSRA010000001">
    <property type="protein sequence ID" value="MDP9791589.1"/>
    <property type="molecule type" value="Genomic_DNA"/>
</dbReference>
<evidence type="ECO:0000256" key="1">
    <source>
        <dbReference type="SAM" id="MobiDB-lite"/>
    </source>
</evidence>
<dbReference type="Proteomes" id="UP001240984">
    <property type="component" value="Unassembled WGS sequence"/>
</dbReference>
<sequence length="51" mass="5922">MWRIAYPPYRDRPPRPDEAPYPDRLRAPEHAGIRHPRRDAAPPRPGDRPAG</sequence>
<name>A0ABT9MJI5_9ACTN</name>
<keyword evidence="3" id="KW-1185">Reference proteome</keyword>